<feature type="domain" description="VOC" evidence="1">
    <location>
        <begin position="2"/>
        <end position="126"/>
    </location>
</feature>
<gene>
    <name evidence="2" type="ORF">GCM10025867_08840</name>
</gene>
<dbReference type="EMBL" id="AP027732">
    <property type="protein sequence ID" value="BDZ48643.1"/>
    <property type="molecule type" value="Genomic_DNA"/>
</dbReference>
<reference evidence="3" key="1">
    <citation type="journal article" date="2019" name="Int. J. Syst. Evol. Microbiol.">
        <title>The Global Catalogue of Microorganisms (GCM) 10K type strain sequencing project: providing services to taxonomists for standard genome sequencing and annotation.</title>
        <authorList>
            <consortium name="The Broad Institute Genomics Platform"/>
            <consortium name="The Broad Institute Genome Sequencing Center for Infectious Disease"/>
            <person name="Wu L."/>
            <person name="Ma J."/>
        </authorList>
    </citation>
    <scope>NUCLEOTIDE SEQUENCE [LARGE SCALE GENOMIC DNA]</scope>
    <source>
        <strain evidence="3">NBRC 108728</strain>
    </source>
</reference>
<evidence type="ECO:0000313" key="3">
    <source>
        <dbReference type="Proteomes" id="UP001321486"/>
    </source>
</evidence>
<name>A0ABN6XUM1_9MICO</name>
<dbReference type="InterPro" id="IPR004360">
    <property type="entry name" value="Glyas_Fos-R_dOase_dom"/>
</dbReference>
<sequence>MRLHHVQVSMPAAQEELARLFYRDAVGLTEVDKPASLIGRGGCWFRAFSGKNVIAEIHLGVDDPFVPAKKAHPALVVDSIHELEAMGQRIESGGFEVSWAERDTLEGYARFHARDGFGNRFEVLTVEA</sequence>
<accession>A0ABN6XUM1</accession>
<dbReference type="Proteomes" id="UP001321486">
    <property type="component" value="Chromosome"/>
</dbReference>
<evidence type="ECO:0000259" key="1">
    <source>
        <dbReference type="PROSITE" id="PS51819"/>
    </source>
</evidence>
<dbReference type="Pfam" id="PF00903">
    <property type="entry name" value="Glyoxalase"/>
    <property type="match status" value="1"/>
</dbReference>
<proteinExistence type="predicted"/>
<protein>
    <submittedName>
        <fullName evidence="2">Glyoxalase</fullName>
    </submittedName>
</protein>
<dbReference type="PANTHER" id="PTHR39175:SF1">
    <property type="entry name" value="FAMILY PROTEIN, PUTATIVE (AFU_ORTHOLOGUE AFUA_3G15060)-RELATED"/>
    <property type="match status" value="1"/>
</dbReference>
<dbReference type="InterPro" id="IPR037523">
    <property type="entry name" value="VOC_core"/>
</dbReference>
<dbReference type="Gene3D" id="3.10.180.10">
    <property type="entry name" value="2,3-Dihydroxybiphenyl 1,2-Dioxygenase, domain 1"/>
    <property type="match status" value="1"/>
</dbReference>
<organism evidence="2 3">
    <name type="scientific">Frondihabitans sucicola</name>
    <dbReference type="NCBI Taxonomy" id="1268041"/>
    <lineage>
        <taxon>Bacteria</taxon>
        <taxon>Bacillati</taxon>
        <taxon>Actinomycetota</taxon>
        <taxon>Actinomycetes</taxon>
        <taxon>Micrococcales</taxon>
        <taxon>Microbacteriaceae</taxon>
        <taxon>Frondihabitans</taxon>
    </lineage>
</organism>
<keyword evidence="3" id="KW-1185">Reference proteome</keyword>
<dbReference type="PANTHER" id="PTHR39175">
    <property type="entry name" value="FAMILY PROTEIN, PUTATIVE (AFU_ORTHOLOGUE AFUA_3G15060)-RELATED"/>
    <property type="match status" value="1"/>
</dbReference>
<evidence type="ECO:0000313" key="2">
    <source>
        <dbReference type="EMBL" id="BDZ48643.1"/>
    </source>
</evidence>
<dbReference type="InterPro" id="IPR029068">
    <property type="entry name" value="Glyas_Bleomycin-R_OHBP_Dase"/>
</dbReference>
<dbReference type="PROSITE" id="PS51819">
    <property type="entry name" value="VOC"/>
    <property type="match status" value="1"/>
</dbReference>
<dbReference type="SUPFAM" id="SSF54593">
    <property type="entry name" value="Glyoxalase/Bleomycin resistance protein/Dihydroxybiphenyl dioxygenase"/>
    <property type="match status" value="1"/>
</dbReference>
<dbReference type="RefSeq" id="WP_286345599.1">
    <property type="nucleotide sequence ID" value="NZ_AP027732.1"/>
</dbReference>